<evidence type="ECO:0000256" key="1">
    <source>
        <dbReference type="SAM" id="Phobius"/>
    </source>
</evidence>
<proteinExistence type="predicted"/>
<dbReference type="RefSeq" id="WP_144039950.1">
    <property type="nucleotide sequence ID" value="NZ_BMPL01000007.1"/>
</dbReference>
<keyword evidence="1" id="KW-1133">Transmembrane helix</keyword>
<protein>
    <submittedName>
        <fullName evidence="2">Uncharacterized protein</fullName>
    </submittedName>
</protein>
<gene>
    <name evidence="2" type="ORF">FN961_09530</name>
</gene>
<reference evidence="3" key="1">
    <citation type="submission" date="2019-07" db="EMBL/GenBank/DDBJ databases">
        <title>Shewanella sp. YLB-08 draft genomic sequence.</title>
        <authorList>
            <person name="Yu L."/>
        </authorList>
    </citation>
    <scope>NUCLEOTIDE SEQUENCE [LARGE SCALE GENOMIC DNA]</scope>
    <source>
        <strain evidence="3">JCM 20706</strain>
    </source>
</reference>
<evidence type="ECO:0000313" key="3">
    <source>
        <dbReference type="Proteomes" id="UP000318126"/>
    </source>
</evidence>
<organism evidence="2 3">
    <name type="scientific">Shewanella hanedai</name>
    <name type="common">Alteromonas hanedai</name>
    <dbReference type="NCBI Taxonomy" id="25"/>
    <lineage>
        <taxon>Bacteria</taxon>
        <taxon>Pseudomonadati</taxon>
        <taxon>Pseudomonadota</taxon>
        <taxon>Gammaproteobacteria</taxon>
        <taxon>Alteromonadales</taxon>
        <taxon>Shewanellaceae</taxon>
        <taxon>Shewanella</taxon>
    </lineage>
</organism>
<sequence length="166" mass="18856">MALSRKNWNNIIIFSSLMMIAILTLLNDKTIELPSDAHPLFDEQSPLAQLQINELWLSKGSQWQCHESVLNCQVWANAWSQIQLSPVADQQVLFEHDNADKPLELMILIADNSQAQTWYWYQHQGLLKSSANNWYLIPPSLREALNPIIKISAPVSEAASGMNKES</sequence>
<evidence type="ECO:0000313" key="2">
    <source>
        <dbReference type="EMBL" id="TRY14629.1"/>
    </source>
</evidence>
<name>A0A553JQ82_SHEHA</name>
<keyword evidence="1" id="KW-0472">Membrane</keyword>
<dbReference type="AlphaFoldDB" id="A0A553JQ82"/>
<keyword evidence="1" id="KW-0812">Transmembrane</keyword>
<dbReference type="EMBL" id="VKGK01000009">
    <property type="protein sequence ID" value="TRY14629.1"/>
    <property type="molecule type" value="Genomic_DNA"/>
</dbReference>
<accession>A0A553JQ82</accession>
<comment type="caution">
    <text evidence="2">The sequence shown here is derived from an EMBL/GenBank/DDBJ whole genome shotgun (WGS) entry which is preliminary data.</text>
</comment>
<dbReference type="Proteomes" id="UP000318126">
    <property type="component" value="Unassembled WGS sequence"/>
</dbReference>
<dbReference type="OrthoDB" id="5587008at2"/>
<keyword evidence="3" id="KW-1185">Reference proteome</keyword>
<feature type="transmembrane region" description="Helical" evidence="1">
    <location>
        <begin position="7"/>
        <end position="26"/>
    </location>
</feature>